<accession>A0ABT9Q0P4</accession>
<gene>
    <name evidence="1" type="ORF">J2T09_005068</name>
</gene>
<protein>
    <submittedName>
        <fullName evidence="1">Uncharacterized protein</fullName>
    </submittedName>
</protein>
<proteinExistence type="predicted"/>
<sequence>MHSATALPVASSIIRLTLLERDTILASDHHHLKIDERTPQLRVGSAFSCGFTGVCQAAV</sequence>
<evidence type="ECO:0000313" key="2">
    <source>
        <dbReference type="Proteomes" id="UP001241472"/>
    </source>
</evidence>
<keyword evidence="2" id="KW-1185">Reference proteome</keyword>
<dbReference type="EMBL" id="JAUSRF010000024">
    <property type="protein sequence ID" value="MDP9840284.1"/>
    <property type="molecule type" value="Genomic_DNA"/>
</dbReference>
<reference evidence="1 2" key="1">
    <citation type="submission" date="2023-07" db="EMBL/GenBank/DDBJ databases">
        <title>Sorghum-associated microbial communities from plants grown in Nebraska, USA.</title>
        <authorList>
            <person name="Schachtman D."/>
        </authorList>
    </citation>
    <scope>NUCLEOTIDE SEQUENCE [LARGE SCALE GENOMIC DNA]</scope>
    <source>
        <strain evidence="1 2">DS1307</strain>
    </source>
</reference>
<evidence type="ECO:0000313" key="1">
    <source>
        <dbReference type="EMBL" id="MDP9840284.1"/>
    </source>
</evidence>
<dbReference type="Proteomes" id="UP001241472">
    <property type="component" value="Unassembled WGS sequence"/>
</dbReference>
<comment type="caution">
    <text evidence="1">The sequence shown here is derived from an EMBL/GenBank/DDBJ whole genome shotgun (WGS) entry which is preliminary data.</text>
</comment>
<dbReference type="RefSeq" id="WP_306839745.1">
    <property type="nucleotide sequence ID" value="NZ_JAUSRF010000024.1"/>
</dbReference>
<organism evidence="1 2">
    <name type="scientific">Neorhizobium huautlense</name>
    <dbReference type="NCBI Taxonomy" id="67774"/>
    <lineage>
        <taxon>Bacteria</taxon>
        <taxon>Pseudomonadati</taxon>
        <taxon>Pseudomonadota</taxon>
        <taxon>Alphaproteobacteria</taxon>
        <taxon>Hyphomicrobiales</taxon>
        <taxon>Rhizobiaceae</taxon>
        <taxon>Rhizobium/Agrobacterium group</taxon>
        <taxon>Neorhizobium</taxon>
    </lineage>
</organism>
<name>A0ABT9Q0P4_9HYPH</name>